<organism evidence="2 3">
    <name type="scientific">Cystobacter fuscus</name>
    <dbReference type="NCBI Taxonomy" id="43"/>
    <lineage>
        <taxon>Bacteria</taxon>
        <taxon>Pseudomonadati</taxon>
        <taxon>Myxococcota</taxon>
        <taxon>Myxococcia</taxon>
        <taxon>Myxococcales</taxon>
        <taxon>Cystobacterineae</taxon>
        <taxon>Archangiaceae</taxon>
        <taxon>Cystobacter</taxon>
    </lineage>
</organism>
<gene>
    <name evidence="2" type="ORF">CYFUS_008180</name>
</gene>
<dbReference type="SUPFAM" id="SSF53756">
    <property type="entry name" value="UDP-Glycosyltransferase/glycogen phosphorylase"/>
    <property type="match status" value="1"/>
</dbReference>
<dbReference type="EMBL" id="CP022098">
    <property type="protein sequence ID" value="ATB42701.1"/>
    <property type="molecule type" value="Genomic_DNA"/>
</dbReference>
<evidence type="ECO:0000313" key="3">
    <source>
        <dbReference type="Proteomes" id="UP000217257"/>
    </source>
</evidence>
<accession>A0A250JH17</accession>
<protein>
    <recommendedName>
        <fullName evidence="1">Glycosyltransferase subfamily 4-like N-terminal domain-containing protein</fullName>
    </recommendedName>
</protein>
<dbReference type="InterPro" id="IPR028098">
    <property type="entry name" value="Glyco_trans_4-like_N"/>
</dbReference>
<dbReference type="KEGG" id="cfus:CYFUS_008180"/>
<dbReference type="GO" id="GO:0016757">
    <property type="term" value="F:glycosyltransferase activity"/>
    <property type="evidence" value="ECO:0007669"/>
    <property type="project" value="UniProtKB-ARBA"/>
</dbReference>
<proteinExistence type="predicted"/>
<dbReference type="Gene3D" id="3.40.50.2000">
    <property type="entry name" value="Glycogen Phosphorylase B"/>
    <property type="match status" value="1"/>
</dbReference>
<feature type="domain" description="Glycosyltransferase subfamily 4-like N-terminal" evidence="1">
    <location>
        <begin position="14"/>
        <end position="95"/>
    </location>
</feature>
<name>A0A250JH17_9BACT</name>
<evidence type="ECO:0000313" key="2">
    <source>
        <dbReference type="EMBL" id="ATB42701.1"/>
    </source>
</evidence>
<dbReference type="RefSeq" id="WP_095990216.1">
    <property type="nucleotide sequence ID" value="NZ_CP022098.1"/>
</dbReference>
<sequence>MKLILTNHHLDDRGGSELYCSELAPALRRVGHEVAVFTLRPGHISDELARRGVPIFTTGDDARIEAFDPDLLHVHHAPCLYYLGALRLRAKVLFSSLGVIPALEAAPLVWEGVAQGLAVSEEVLDALRSSRFGSEVPLTIFRNWFDDTGLVPEVPGRPGEARRIAVVSNHLDQTLARDLEAIRAAHPGLEWTHFGYPNNSVEMSPELLRGFDRVITIGRTALLAAALQKPCLLYDVHGCDGLMTPERLDALASRNFSGRLTRSRPSRRELEHLLLDEARQVDVAALAERIWREYALSRRVEELLALYTRLLEGKTSLGEQTRSAYGREGQVYTEAWVGRLHAEAREKALQRESEAKASEVTTLRECLQAERTLSARLRTEVEQLASALSVKEAECAHLGSELAMIRSSLAWKVVSQVRGIKDQFIAQPNSRVRLIYDHMRHRLKQRRGLGYASRE</sequence>
<evidence type="ECO:0000259" key="1">
    <source>
        <dbReference type="Pfam" id="PF13439"/>
    </source>
</evidence>
<reference evidence="2 3" key="1">
    <citation type="submission" date="2017-06" db="EMBL/GenBank/DDBJ databases">
        <title>Sequencing and comparative analysis of myxobacterial genomes.</title>
        <authorList>
            <person name="Rupp O."/>
            <person name="Goesmann A."/>
            <person name="Sogaard-Andersen L."/>
        </authorList>
    </citation>
    <scope>NUCLEOTIDE SEQUENCE [LARGE SCALE GENOMIC DNA]</scope>
    <source>
        <strain evidence="2 3">DSM 52655</strain>
    </source>
</reference>
<dbReference type="Proteomes" id="UP000217257">
    <property type="component" value="Chromosome"/>
</dbReference>
<dbReference type="AlphaFoldDB" id="A0A250JH17"/>
<dbReference type="Pfam" id="PF13439">
    <property type="entry name" value="Glyco_transf_4"/>
    <property type="match status" value="1"/>
</dbReference>